<protein>
    <submittedName>
        <fullName evidence="2">Uncharacterized protein</fullName>
    </submittedName>
</protein>
<gene>
    <name evidence="1" type="ORF">QE207_06770</name>
    <name evidence="2" type="ORF">QE207_08260</name>
</gene>
<sequence>MTQKVSELPIEVQLVIAQTLKEAIVQFPCNQKHEQALKLAHAVKESFSLLFSD</sequence>
<dbReference type="Proteomes" id="UP001177597">
    <property type="component" value="Chromosome"/>
</dbReference>
<dbReference type="AlphaFoldDB" id="A0AA95GGE7"/>
<evidence type="ECO:0000313" key="1">
    <source>
        <dbReference type="EMBL" id="WGL96266.1"/>
    </source>
</evidence>
<organism evidence="2 3">
    <name type="scientific">Arsenophonus nasoniae</name>
    <name type="common">son-killer infecting Nasonia vitripennis</name>
    <dbReference type="NCBI Taxonomy" id="638"/>
    <lineage>
        <taxon>Bacteria</taxon>
        <taxon>Pseudomonadati</taxon>
        <taxon>Pseudomonadota</taxon>
        <taxon>Gammaproteobacteria</taxon>
        <taxon>Enterobacterales</taxon>
        <taxon>Morganellaceae</taxon>
        <taxon>Arsenophonus</taxon>
    </lineage>
</organism>
<accession>A0AA95GGE7</accession>
<evidence type="ECO:0000313" key="3">
    <source>
        <dbReference type="Proteomes" id="UP001177597"/>
    </source>
</evidence>
<dbReference type="EMBL" id="CP123498">
    <property type="protein sequence ID" value="WGL96519.1"/>
    <property type="molecule type" value="Genomic_DNA"/>
</dbReference>
<reference evidence="2" key="1">
    <citation type="submission" date="2023-04" db="EMBL/GenBank/DDBJ databases">
        <title>Genome dynamics across the evolutionary transition to endosymbiosis.</title>
        <authorList>
            <person name="Siozios S."/>
            <person name="Nadal-Jimenez P."/>
            <person name="Azagi T."/>
            <person name="Sprong H."/>
            <person name="Frost C.L."/>
            <person name="Parratt S.R."/>
            <person name="Taylor G."/>
            <person name="Brettell L."/>
            <person name="Lew K.C."/>
            <person name="Croft L."/>
            <person name="King K.C."/>
            <person name="Brockhurst M.A."/>
            <person name="Hypsa V."/>
            <person name="Novakova E."/>
            <person name="Darby A.C."/>
            <person name="Hurst G.D.D."/>
        </authorList>
    </citation>
    <scope>NUCLEOTIDE SEQUENCE</scope>
    <source>
        <strain evidence="2">AIh</strain>
    </source>
</reference>
<evidence type="ECO:0000313" key="2">
    <source>
        <dbReference type="EMBL" id="WGL96519.1"/>
    </source>
</evidence>
<dbReference type="EMBL" id="CP123498">
    <property type="protein sequence ID" value="WGL96266.1"/>
    <property type="molecule type" value="Genomic_DNA"/>
</dbReference>
<name>A0AA95GGE7_9GAMM</name>
<proteinExistence type="predicted"/>
<dbReference type="RefSeq" id="WP_280629811.1">
    <property type="nucleotide sequence ID" value="NZ_CP123498.1"/>
</dbReference>